<evidence type="ECO:0000313" key="3">
    <source>
        <dbReference type="Proteomes" id="UP000184048"/>
    </source>
</evidence>
<reference evidence="2 3" key="1">
    <citation type="submission" date="2016-11" db="EMBL/GenBank/DDBJ databases">
        <authorList>
            <person name="Jaros S."/>
            <person name="Januszkiewicz K."/>
            <person name="Wedrychowicz H."/>
        </authorList>
    </citation>
    <scope>NUCLEOTIDE SEQUENCE [LARGE SCALE GENOMIC DNA]</scope>
    <source>
        <strain evidence="2 3">DSM 18119</strain>
    </source>
</reference>
<evidence type="ECO:0000313" key="2">
    <source>
        <dbReference type="EMBL" id="SHF63826.1"/>
    </source>
</evidence>
<feature type="transmembrane region" description="Helical" evidence="1">
    <location>
        <begin position="9"/>
        <end position="29"/>
    </location>
</feature>
<proteinExistence type="predicted"/>
<dbReference type="STRING" id="1121884.SAMN02745131_03175"/>
<protein>
    <submittedName>
        <fullName evidence="2">Uncharacterized protein</fullName>
    </submittedName>
</protein>
<dbReference type="AlphaFoldDB" id="A0A1M5DA27"/>
<keyword evidence="1" id="KW-0472">Membrane</keyword>
<dbReference type="RefSeq" id="WP_072836317.1">
    <property type="nucleotide sequence ID" value="NZ_FQUU01000014.1"/>
</dbReference>
<name>A0A1M5DA27_9BACT</name>
<evidence type="ECO:0000256" key="1">
    <source>
        <dbReference type="SAM" id="Phobius"/>
    </source>
</evidence>
<gene>
    <name evidence="2" type="ORF">SAMN02745131_03175</name>
</gene>
<feature type="transmembrane region" description="Helical" evidence="1">
    <location>
        <begin position="98"/>
        <end position="119"/>
    </location>
</feature>
<dbReference type="EMBL" id="FQUU01000014">
    <property type="protein sequence ID" value="SHF63826.1"/>
    <property type="molecule type" value="Genomic_DNA"/>
</dbReference>
<dbReference type="Proteomes" id="UP000184048">
    <property type="component" value="Unassembled WGS sequence"/>
</dbReference>
<dbReference type="OrthoDB" id="9966741at2"/>
<keyword evidence="3" id="KW-1185">Reference proteome</keyword>
<keyword evidence="1" id="KW-1133">Transmembrane helix</keyword>
<keyword evidence="1" id="KW-0812">Transmembrane</keyword>
<organism evidence="2 3">
    <name type="scientific">Flavisolibacter ginsengisoli DSM 18119</name>
    <dbReference type="NCBI Taxonomy" id="1121884"/>
    <lineage>
        <taxon>Bacteria</taxon>
        <taxon>Pseudomonadati</taxon>
        <taxon>Bacteroidota</taxon>
        <taxon>Chitinophagia</taxon>
        <taxon>Chitinophagales</taxon>
        <taxon>Chitinophagaceae</taxon>
        <taxon>Flavisolibacter</taxon>
    </lineage>
</organism>
<accession>A0A1M5DA27</accession>
<sequence length="178" mass="20842">MQFGKLRMFFYFNGLIAASLLLYFAPWLFSNVTTAKVITPYGVTTIQLQYEANGKQYSNEHMRNDIPFQQRTVRIRYLKFHPASSKVDSFMGMWAEPLAWWSVLLLASAMLLLTHNAVFSKGTIFHIHKRFPWISMDEFYPYHGYDQATGNKYEAGNRKPVSPVRPLLNQRHRLKRNS</sequence>